<protein>
    <recommendedName>
        <fullName evidence="9">RNA polymerase subunit sigma-24</fullName>
    </recommendedName>
</protein>
<dbReference type="InterPro" id="IPR036388">
    <property type="entry name" value="WH-like_DNA-bd_sf"/>
</dbReference>
<dbReference type="Gene3D" id="1.10.1740.10">
    <property type="match status" value="1"/>
</dbReference>
<dbReference type="Gene3D" id="1.10.10.10">
    <property type="entry name" value="Winged helix-like DNA-binding domain superfamily/Winged helix DNA-binding domain"/>
    <property type="match status" value="1"/>
</dbReference>
<accession>A0A2G9YBW1</accession>
<comment type="similarity">
    <text evidence="1">Belongs to the sigma-70 factor family. ECF subfamily.</text>
</comment>
<dbReference type="Pfam" id="PF08281">
    <property type="entry name" value="Sigma70_r4_2"/>
    <property type="match status" value="1"/>
</dbReference>
<keyword evidence="4" id="KW-0804">Transcription</keyword>
<sequence>MVDGQIKMSDEELMRQLQNGQKETFDEIVLRYKDRLVNFIYRFSGNKKDSEDIAIETFLRVYQNSGSYDSSRPFSSWFYKIAMNLTLNRIREIKSHPTISLSEEIKEGMPVEQVIAVAEESPQESLLRNERAARVKKAISGLPEHLRSVIIMREYQDMDYETIASVLDCPIGTVRSRLSRARELLKKTLKDLMEE</sequence>
<evidence type="ECO:0000256" key="2">
    <source>
        <dbReference type="ARBA" id="ARBA00023015"/>
    </source>
</evidence>
<evidence type="ECO:0000313" key="7">
    <source>
        <dbReference type="EMBL" id="PIP16719.1"/>
    </source>
</evidence>
<dbReference type="PANTHER" id="PTHR43133:SF53">
    <property type="entry name" value="ECF RNA POLYMERASE SIGMA-E FACTOR"/>
    <property type="match status" value="1"/>
</dbReference>
<proteinExistence type="inferred from homology"/>
<evidence type="ECO:0000256" key="3">
    <source>
        <dbReference type="ARBA" id="ARBA00023082"/>
    </source>
</evidence>
<comment type="caution">
    <text evidence="7">The sequence shown here is derived from an EMBL/GenBank/DDBJ whole genome shotgun (WGS) entry which is preliminary data.</text>
</comment>
<dbReference type="GO" id="GO:0016987">
    <property type="term" value="F:sigma factor activity"/>
    <property type="evidence" value="ECO:0007669"/>
    <property type="project" value="UniProtKB-KW"/>
</dbReference>
<dbReference type="InterPro" id="IPR007627">
    <property type="entry name" value="RNA_pol_sigma70_r2"/>
</dbReference>
<dbReference type="AlphaFoldDB" id="A0A2G9YBW1"/>
<name>A0A2G9YBW1_9BACT</name>
<dbReference type="Pfam" id="PF04542">
    <property type="entry name" value="Sigma70_r2"/>
    <property type="match status" value="1"/>
</dbReference>
<dbReference type="GO" id="GO:0006352">
    <property type="term" value="P:DNA-templated transcription initiation"/>
    <property type="evidence" value="ECO:0007669"/>
    <property type="project" value="InterPro"/>
</dbReference>
<dbReference type="InterPro" id="IPR013324">
    <property type="entry name" value="RNA_pol_sigma_r3/r4-like"/>
</dbReference>
<dbReference type="InterPro" id="IPR014284">
    <property type="entry name" value="RNA_pol_sigma-70_dom"/>
</dbReference>
<dbReference type="PANTHER" id="PTHR43133">
    <property type="entry name" value="RNA POLYMERASE ECF-TYPE SIGMA FACTO"/>
    <property type="match status" value="1"/>
</dbReference>
<evidence type="ECO:0008006" key="9">
    <source>
        <dbReference type="Google" id="ProtNLM"/>
    </source>
</evidence>
<dbReference type="SUPFAM" id="SSF88946">
    <property type="entry name" value="Sigma2 domain of RNA polymerase sigma factors"/>
    <property type="match status" value="1"/>
</dbReference>
<feature type="domain" description="RNA polymerase sigma factor 70 region 4 type 2" evidence="6">
    <location>
        <begin position="134"/>
        <end position="185"/>
    </location>
</feature>
<dbReference type="CDD" id="cd06171">
    <property type="entry name" value="Sigma70_r4"/>
    <property type="match status" value="1"/>
</dbReference>
<dbReference type="Proteomes" id="UP000230392">
    <property type="component" value="Unassembled WGS sequence"/>
</dbReference>
<gene>
    <name evidence="7" type="ORF">COX46_00485</name>
</gene>
<reference evidence="7 8" key="1">
    <citation type="submission" date="2017-09" db="EMBL/GenBank/DDBJ databases">
        <title>Depth-based differentiation of microbial function through sediment-hosted aquifers and enrichment of novel symbionts in the deep terrestrial subsurface.</title>
        <authorList>
            <person name="Probst A.J."/>
            <person name="Ladd B."/>
            <person name="Jarett J.K."/>
            <person name="Geller-Mcgrath D.E."/>
            <person name="Sieber C.M."/>
            <person name="Emerson J.B."/>
            <person name="Anantharaman K."/>
            <person name="Thomas B.C."/>
            <person name="Malmstrom R."/>
            <person name="Stieglmeier M."/>
            <person name="Klingl A."/>
            <person name="Woyke T."/>
            <person name="Ryan C.M."/>
            <person name="Banfield J.F."/>
        </authorList>
    </citation>
    <scope>NUCLEOTIDE SEQUENCE [LARGE SCALE GENOMIC DNA]</scope>
    <source>
        <strain evidence="7">CG23_combo_of_CG06-09_8_20_14_all_48_7</strain>
    </source>
</reference>
<dbReference type="EMBL" id="PCRF01000023">
    <property type="protein sequence ID" value="PIP16719.1"/>
    <property type="molecule type" value="Genomic_DNA"/>
</dbReference>
<evidence type="ECO:0000259" key="6">
    <source>
        <dbReference type="Pfam" id="PF08281"/>
    </source>
</evidence>
<organism evidence="7 8">
    <name type="scientific">bacterium (Candidatus Ratteibacteria) CG23_combo_of_CG06-09_8_20_14_all_48_7</name>
    <dbReference type="NCBI Taxonomy" id="2014292"/>
    <lineage>
        <taxon>Bacteria</taxon>
        <taxon>Candidatus Ratteibacteria</taxon>
    </lineage>
</organism>
<keyword evidence="2" id="KW-0805">Transcription regulation</keyword>
<dbReference type="InterPro" id="IPR013249">
    <property type="entry name" value="RNA_pol_sigma70_r4_t2"/>
</dbReference>
<dbReference type="SUPFAM" id="SSF88659">
    <property type="entry name" value="Sigma3 and sigma4 domains of RNA polymerase sigma factors"/>
    <property type="match status" value="1"/>
</dbReference>
<feature type="domain" description="RNA polymerase sigma-70 region 2" evidence="5">
    <location>
        <begin position="29"/>
        <end position="92"/>
    </location>
</feature>
<evidence type="ECO:0000256" key="4">
    <source>
        <dbReference type="ARBA" id="ARBA00023163"/>
    </source>
</evidence>
<evidence type="ECO:0000256" key="1">
    <source>
        <dbReference type="ARBA" id="ARBA00010641"/>
    </source>
</evidence>
<dbReference type="GO" id="GO:0003677">
    <property type="term" value="F:DNA binding"/>
    <property type="evidence" value="ECO:0007669"/>
    <property type="project" value="InterPro"/>
</dbReference>
<dbReference type="NCBIfam" id="TIGR02937">
    <property type="entry name" value="sigma70-ECF"/>
    <property type="match status" value="1"/>
</dbReference>
<evidence type="ECO:0000313" key="8">
    <source>
        <dbReference type="Proteomes" id="UP000230392"/>
    </source>
</evidence>
<keyword evidence="3" id="KW-0731">Sigma factor</keyword>
<evidence type="ECO:0000259" key="5">
    <source>
        <dbReference type="Pfam" id="PF04542"/>
    </source>
</evidence>
<dbReference type="InterPro" id="IPR013325">
    <property type="entry name" value="RNA_pol_sigma_r2"/>
</dbReference>
<dbReference type="InterPro" id="IPR039425">
    <property type="entry name" value="RNA_pol_sigma-70-like"/>
</dbReference>